<keyword evidence="2 6" id="KW-0238">DNA-binding</keyword>
<evidence type="ECO:0000313" key="6">
    <source>
        <dbReference type="EMBL" id="QFI37415.1"/>
    </source>
</evidence>
<dbReference type="InterPro" id="IPR047057">
    <property type="entry name" value="MerR_fam"/>
</dbReference>
<dbReference type="PANTHER" id="PTHR30204:SF58">
    <property type="entry name" value="HTH-TYPE TRANSCRIPTIONAL REGULATOR YFMP"/>
    <property type="match status" value="1"/>
</dbReference>
<dbReference type="PANTHER" id="PTHR30204">
    <property type="entry name" value="REDOX-CYCLING DRUG-SENSING TRANSCRIPTIONAL ACTIVATOR SOXR"/>
    <property type="match status" value="1"/>
</dbReference>
<dbReference type="Pfam" id="PF09278">
    <property type="entry name" value="MerR-DNA-bind"/>
    <property type="match status" value="1"/>
</dbReference>
<evidence type="ECO:0000256" key="3">
    <source>
        <dbReference type="ARBA" id="ARBA00023163"/>
    </source>
</evidence>
<dbReference type="SMART" id="SM00422">
    <property type="entry name" value="HTH_MERR"/>
    <property type="match status" value="1"/>
</dbReference>
<accession>A0A5J6WKV0</accession>
<evidence type="ECO:0000259" key="5">
    <source>
        <dbReference type="PROSITE" id="PS50937"/>
    </source>
</evidence>
<evidence type="ECO:0000256" key="1">
    <source>
        <dbReference type="ARBA" id="ARBA00023015"/>
    </source>
</evidence>
<dbReference type="Proteomes" id="UP000327424">
    <property type="component" value="Chromosome"/>
</dbReference>
<proteinExistence type="predicted"/>
<dbReference type="GO" id="GO:0003677">
    <property type="term" value="F:DNA binding"/>
    <property type="evidence" value="ECO:0007669"/>
    <property type="project" value="UniProtKB-KW"/>
</dbReference>
<feature type="domain" description="HTH merR-type" evidence="5">
    <location>
        <begin position="4"/>
        <end position="71"/>
    </location>
</feature>
<dbReference type="AlphaFoldDB" id="A0A5J6WKV0"/>
<keyword evidence="1" id="KW-0805">Transcription regulation</keyword>
<evidence type="ECO:0000256" key="2">
    <source>
        <dbReference type="ARBA" id="ARBA00023125"/>
    </source>
</evidence>
<dbReference type="SUPFAM" id="SSF46955">
    <property type="entry name" value="Putative DNA-binding domain"/>
    <property type="match status" value="1"/>
</dbReference>
<protein>
    <submittedName>
        <fullName evidence="6">MerR family DNA-binding protein</fullName>
    </submittedName>
</protein>
<gene>
    <name evidence="6" type="ORF">FR932_06010</name>
</gene>
<dbReference type="OrthoDB" id="9803659at2"/>
<dbReference type="EMBL" id="CP044399">
    <property type="protein sequence ID" value="QFI37415.1"/>
    <property type="molecule type" value="Genomic_DNA"/>
</dbReference>
<evidence type="ECO:0000256" key="4">
    <source>
        <dbReference type="SAM" id="Coils"/>
    </source>
</evidence>
<sequence>MTTYYTAADLADEFSITRRAIRFYETKGLLQSERRGRFMYYDYRQRARLIIILRSKRLGISLESAKHYLALYDDKPDSPPRMLYMLHQSRTRLDELREQQLALQESIVELETLEKIAMTDLTACDIDIESSYQEYLDNLTILNTIPNV</sequence>
<keyword evidence="4" id="KW-0175">Coiled coil</keyword>
<evidence type="ECO:0000313" key="7">
    <source>
        <dbReference type="Proteomes" id="UP000327424"/>
    </source>
</evidence>
<dbReference type="PROSITE" id="PS50937">
    <property type="entry name" value="HTH_MERR_2"/>
    <property type="match status" value="1"/>
</dbReference>
<reference evidence="6 7" key="1">
    <citation type="submission" date="2019-09" db="EMBL/GenBank/DDBJ databases">
        <title>Hybrid Assembly of the complete Genome of the Deep-Sea Bacterium Moritella marina from long Nanopore and Illumina reads.</title>
        <authorList>
            <person name="Magin S."/>
            <person name="Georgoulis A."/>
            <person name="Papadimitriou K."/>
            <person name="Iliakis G."/>
            <person name="Vorgias C.E."/>
        </authorList>
    </citation>
    <scope>NUCLEOTIDE SEQUENCE [LARGE SCALE GENOMIC DNA]</scope>
    <source>
        <strain evidence="6 7">MP-1</strain>
    </source>
</reference>
<dbReference type="RefSeq" id="WP_019439748.1">
    <property type="nucleotide sequence ID" value="NZ_ALOE01000004.1"/>
</dbReference>
<dbReference type="KEGG" id="mmaa:FR932_06010"/>
<dbReference type="InterPro" id="IPR009061">
    <property type="entry name" value="DNA-bd_dom_put_sf"/>
</dbReference>
<organism evidence="6 7">
    <name type="scientific">Moritella marina ATCC 15381</name>
    <dbReference type="NCBI Taxonomy" id="1202962"/>
    <lineage>
        <taxon>Bacteria</taxon>
        <taxon>Pseudomonadati</taxon>
        <taxon>Pseudomonadota</taxon>
        <taxon>Gammaproteobacteria</taxon>
        <taxon>Alteromonadales</taxon>
        <taxon>Moritellaceae</taxon>
        <taxon>Moritella</taxon>
    </lineage>
</organism>
<dbReference type="InterPro" id="IPR000551">
    <property type="entry name" value="MerR-type_HTH_dom"/>
</dbReference>
<dbReference type="InterPro" id="IPR015358">
    <property type="entry name" value="Tscrpt_reg_MerR_DNA-bd"/>
</dbReference>
<dbReference type="GO" id="GO:0003700">
    <property type="term" value="F:DNA-binding transcription factor activity"/>
    <property type="evidence" value="ECO:0007669"/>
    <property type="project" value="InterPro"/>
</dbReference>
<keyword evidence="3" id="KW-0804">Transcription</keyword>
<keyword evidence="7" id="KW-1185">Reference proteome</keyword>
<dbReference type="Gene3D" id="1.10.1660.10">
    <property type="match status" value="1"/>
</dbReference>
<feature type="coiled-coil region" evidence="4">
    <location>
        <begin position="86"/>
        <end position="116"/>
    </location>
</feature>
<name>A0A5J6WKV0_MORMI</name>